<dbReference type="GO" id="GO:0046872">
    <property type="term" value="F:metal ion binding"/>
    <property type="evidence" value="ECO:0007669"/>
    <property type="project" value="UniProtKB-KW"/>
</dbReference>
<name>A0A9D1T944_9FIRM</name>
<dbReference type="GO" id="GO:0005829">
    <property type="term" value="C:cytosol"/>
    <property type="evidence" value="ECO:0007669"/>
    <property type="project" value="TreeGrafter"/>
</dbReference>
<dbReference type="InterPro" id="IPR036409">
    <property type="entry name" value="Aldolase_II/adducin_N_sf"/>
</dbReference>
<keyword evidence="2" id="KW-0456">Lyase</keyword>
<keyword evidence="1" id="KW-0479">Metal-binding</keyword>
<dbReference type="GO" id="GO:0019323">
    <property type="term" value="P:pentose catabolic process"/>
    <property type="evidence" value="ECO:0007669"/>
    <property type="project" value="TreeGrafter"/>
</dbReference>
<feature type="domain" description="Class II aldolase/adducin N-terminal" evidence="3">
    <location>
        <begin position="17"/>
        <end position="193"/>
    </location>
</feature>
<dbReference type="SUPFAM" id="SSF53639">
    <property type="entry name" value="AraD/HMP-PK domain-like"/>
    <property type="match status" value="1"/>
</dbReference>
<dbReference type="Proteomes" id="UP000886889">
    <property type="component" value="Unassembled WGS sequence"/>
</dbReference>
<dbReference type="Gene3D" id="3.40.225.10">
    <property type="entry name" value="Class II aldolase/adducin N-terminal domain"/>
    <property type="match status" value="1"/>
</dbReference>
<evidence type="ECO:0000256" key="1">
    <source>
        <dbReference type="ARBA" id="ARBA00022723"/>
    </source>
</evidence>
<organism evidence="4 5">
    <name type="scientific">Candidatus Merdiplasma excrementigallinarum</name>
    <dbReference type="NCBI Taxonomy" id="2840864"/>
    <lineage>
        <taxon>Bacteria</taxon>
        <taxon>Bacillati</taxon>
        <taxon>Bacillota</taxon>
        <taxon>Clostridia</taxon>
        <taxon>Lachnospirales</taxon>
        <taxon>Lachnospiraceae</taxon>
        <taxon>Lachnospiraceae incertae sedis</taxon>
        <taxon>Candidatus Merdiplasma</taxon>
    </lineage>
</organism>
<dbReference type="PANTHER" id="PTHR22789:SF0">
    <property type="entry name" value="3-OXO-TETRONATE 4-PHOSPHATE DECARBOXYLASE-RELATED"/>
    <property type="match status" value="1"/>
</dbReference>
<dbReference type="EMBL" id="DVOS01000057">
    <property type="protein sequence ID" value="HIV23608.1"/>
    <property type="molecule type" value="Genomic_DNA"/>
</dbReference>
<dbReference type="PANTHER" id="PTHR22789">
    <property type="entry name" value="FUCULOSE PHOSPHATE ALDOLASE"/>
    <property type="match status" value="1"/>
</dbReference>
<dbReference type="SMART" id="SM01007">
    <property type="entry name" value="Aldolase_II"/>
    <property type="match status" value="1"/>
</dbReference>
<dbReference type="InterPro" id="IPR050197">
    <property type="entry name" value="Aldolase_class_II_sugar_metab"/>
</dbReference>
<proteinExistence type="predicted"/>
<protein>
    <submittedName>
        <fullName evidence="4">Class II aldolase/adducin family protein</fullName>
    </submittedName>
</protein>
<comment type="caution">
    <text evidence="4">The sequence shown here is derived from an EMBL/GenBank/DDBJ whole genome shotgun (WGS) entry which is preliminary data.</text>
</comment>
<accession>A0A9D1T944</accession>
<reference evidence="4" key="2">
    <citation type="journal article" date="2021" name="PeerJ">
        <title>Extensive microbial diversity within the chicken gut microbiome revealed by metagenomics and culture.</title>
        <authorList>
            <person name="Gilroy R."/>
            <person name="Ravi A."/>
            <person name="Getino M."/>
            <person name="Pursley I."/>
            <person name="Horton D.L."/>
            <person name="Alikhan N.F."/>
            <person name="Baker D."/>
            <person name="Gharbi K."/>
            <person name="Hall N."/>
            <person name="Watson M."/>
            <person name="Adriaenssens E.M."/>
            <person name="Foster-Nyarko E."/>
            <person name="Jarju S."/>
            <person name="Secka A."/>
            <person name="Antonio M."/>
            <person name="Oren A."/>
            <person name="Chaudhuri R.R."/>
            <person name="La Ragione R."/>
            <person name="Hildebrand F."/>
            <person name="Pallen M.J."/>
        </authorList>
    </citation>
    <scope>NUCLEOTIDE SEQUENCE</scope>
    <source>
        <strain evidence="4">ChiBcec6-7307</strain>
    </source>
</reference>
<dbReference type="InterPro" id="IPR001303">
    <property type="entry name" value="Aldolase_II/adducin_N"/>
</dbReference>
<evidence type="ECO:0000313" key="4">
    <source>
        <dbReference type="EMBL" id="HIV23608.1"/>
    </source>
</evidence>
<evidence type="ECO:0000256" key="2">
    <source>
        <dbReference type="ARBA" id="ARBA00023239"/>
    </source>
</evidence>
<dbReference type="Pfam" id="PF00596">
    <property type="entry name" value="Aldolase_II"/>
    <property type="match status" value="1"/>
</dbReference>
<sequence>MDYRLNQDYPSDFEAKQLILEIGRRMYAKNFVASNDGNISCKVSDHTLWCTPTGVSKGFMTDEMLVLMDTNGNVIRGTCKPSSEMKMHLRVYKENPAIKAVVHAHPPAATSYAIAGLPLNRAILTESVMGIGEIPLAPYAMPGTEEVPDSVAPFVKTHNGCLLANHGALAWAGDAMTAWMRMESIEYYALVSMYTHGLIGQVQELTCDQVDRLIERRTRDGITTGGRPQCRDCGQEGTEACASCGKNANGEAKCRNSCASSGSQADSSMSEEEEVQMITEIVRRVLASRGI</sequence>
<dbReference type="AlphaFoldDB" id="A0A9D1T944"/>
<evidence type="ECO:0000313" key="5">
    <source>
        <dbReference type="Proteomes" id="UP000886889"/>
    </source>
</evidence>
<dbReference type="GO" id="GO:0016832">
    <property type="term" value="F:aldehyde-lyase activity"/>
    <property type="evidence" value="ECO:0007669"/>
    <property type="project" value="TreeGrafter"/>
</dbReference>
<reference evidence="4" key="1">
    <citation type="submission" date="2020-10" db="EMBL/GenBank/DDBJ databases">
        <authorList>
            <person name="Gilroy R."/>
        </authorList>
    </citation>
    <scope>NUCLEOTIDE SEQUENCE</scope>
    <source>
        <strain evidence="4">ChiBcec6-7307</strain>
    </source>
</reference>
<gene>
    <name evidence="4" type="ORF">IAC80_06680</name>
</gene>
<evidence type="ECO:0000259" key="3">
    <source>
        <dbReference type="SMART" id="SM01007"/>
    </source>
</evidence>